<keyword evidence="2" id="KW-0812">Transmembrane</keyword>
<dbReference type="Proteomes" id="UP000663699">
    <property type="component" value="Chromosome 12"/>
</dbReference>
<keyword evidence="5" id="KW-1185">Reference proteome</keyword>
<keyword evidence="2" id="KW-1133">Transmembrane helix</keyword>
<feature type="compositionally biased region" description="Low complexity" evidence="1">
    <location>
        <begin position="164"/>
        <end position="188"/>
    </location>
</feature>
<name>A0A899G122_9ASCO</name>
<organism evidence="4 5">
    <name type="scientific">Pneumocystis wakefieldiae</name>
    <dbReference type="NCBI Taxonomy" id="38082"/>
    <lineage>
        <taxon>Eukaryota</taxon>
        <taxon>Fungi</taxon>
        <taxon>Dikarya</taxon>
        <taxon>Ascomycota</taxon>
        <taxon>Taphrinomycotina</taxon>
        <taxon>Pneumocystomycetes</taxon>
        <taxon>Pneumocystaceae</taxon>
        <taxon>Pneumocystis</taxon>
    </lineage>
</organism>
<gene>
    <name evidence="4" type="ORF">MERGE_000873</name>
</gene>
<dbReference type="EMBL" id="CP054543">
    <property type="protein sequence ID" value="QSL66493.1"/>
    <property type="molecule type" value="Genomic_DNA"/>
</dbReference>
<feature type="signal peptide" evidence="3">
    <location>
        <begin position="1"/>
        <end position="19"/>
    </location>
</feature>
<feature type="transmembrane region" description="Helical" evidence="2">
    <location>
        <begin position="225"/>
        <end position="245"/>
    </location>
</feature>
<evidence type="ECO:0000256" key="1">
    <source>
        <dbReference type="SAM" id="MobiDB-lite"/>
    </source>
</evidence>
<dbReference type="AlphaFoldDB" id="A0A899G122"/>
<feature type="region of interest" description="Disordered" evidence="1">
    <location>
        <begin position="131"/>
        <end position="222"/>
    </location>
</feature>
<dbReference type="OrthoDB" id="10502500at2759"/>
<evidence type="ECO:0000313" key="5">
    <source>
        <dbReference type="Proteomes" id="UP000663699"/>
    </source>
</evidence>
<sequence>MRSNYFLSGVLALAGLASAALNTYSQASSEFKLNDVIDLESHRIPYSVIDLVLVCFDKGSLNDLYTLKQGASYANLINSNIKFTRISKRCDSYFLKVIAYDTCNNVFVYFSSGFSVTVSGTFQYYKDCVPGQESRPTQTSEPLPQPTQAPKPTTSDAPHDETPTKSQTKVTTTTKEQQSSPSQSVPLPTTHETKPIETLTTATSSQTSPSDVKPTKKPDDVDNSASVLTFKLFGTLFAVLVIFLFS</sequence>
<evidence type="ECO:0000256" key="2">
    <source>
        <dbReference type="SAM" id="Phobius"/>
    </source>
</evidence>
<evidence type="ECO:0000313" key="4">
    <source>
        <dbReference type="EMBL" id="QSL66493.1"/>
    </source>
</evidence>
<proteinExistence type="predicted"/>
<evidence type="ECO:0000256" key="3">
    <source>
        <dbReference type="SAM" id="SignalP"/>
    </source>
</evidence>
<keyword evidence="3" id="KW-0732">Signal</keyword>
<keyword evidence="2" id="KW-0472">Membrane</keyword>
<protein>
    <submittedName>
        <fullName evidence="4">Uncharacterized protein</fullName>
    </submittedName>
</protein>
<reference evidence="4" key="1">
    <citation type="submission" date="2020-06" db="EMBL/GenBank/DDBJ databases">
        <title>Genomes of multiple members of Pneumocystis genus reveal paths to human pathogen Pneumocystis jirovecii.</title>
        <authorList>
            <person name="Cisse O.H."/>
            <person name="Ma L."/>
            <person name="Dekker J."/>
            <person name="Khil P."/>
            <person name="Jo J."/>
            <person name="Brenchley J."/>
            <person name="Blair R."/>
            <person name="Pahar B."/>
            <person name="Chabe M."/>
            <person name="Van Rompay K.A."/>
            <person name="Keesler R."/>
            <person name="Sukura A."/>
            <person name="Hirsch V."/>
            <person name="Kutty G."/>
            <person name="Liu Y."/>
            <person name="Peng L."/>
            <person name="Chen J."/>
            <person name="Song J."/>
            <person name="Weissenbacher-Lang C."/>
            <person name="Xu J."/>
            <person name="Upham N.S."/>
            <person name="Stajich J.E."/>
            <person name="Cuomo C.A."/>
            <person name="Cushion M.T."/>
            <person name="Kovacs J.A."/>
        </authorList>
    </citation>
    <scope>NUCLEOTIDE SEQUENCE</scope>
    <source>
        <strain evidence="4">2A</strain>
    </source>
</reference>
<accession>A0A899G122</accession>
<feature type="chain" id="PRO_5034975715" evidence="3">
    <location>
        <begin position="20"/>
        <end position="246"/>
    </location>
</feature>